<dbReference type="SUPFAM" id="SSF51366">
    <property type="entry name" value="Ribulose-phoshate binding barrel"/>
    <property type="match status" value="1"/>
</dbReference>
<dbReference type="Pfam" id="PF00215">
    <property type="entry name" value="OMPdecase"/>
    <property type="match status" value="1"/>
</dbReference>
<accession>A0A644V769</accession>
<dbReference type="InterPro" id="IPR036704">
    <property type="entry name" value="RraA/RraA-like_sf"/>
</dbReference>
<dbReference type="EMBL" id="VSSQ01000234">
    <property type="protein sequence ID" value="MPL87196.1"/>
    <property type="molecule type" value="Genomic_DNA"/>
</dbReference>
<dbReference type="Gene3D" id="3.50.30.40">
    <property type="entry name" value="Ribonuclease E inhibitor RraA/RraA-like"/>
    <property type="match status" value="1"/>
</dbReference>
<evidence type="ECO:0000256" key="2">
    <source>
        <dbReference type="ARBA" id="ARBA00023277"/>
    </source>
</evidence>
<dbReference type="InterPro" id="IPR011060">
    <property type="entry name" value="RibuloseP-bd_barrel"/>
</dbReference>
<dbReference type="InterPro" id="IPR041710">
    <property type="entry name" value="HPS/KGPDC"/>
</dbReference>
<dbReference type="PANTHER" id="PTHR35039">
    <property type="entry name" value="3-KETO-L-GULONATE-6-PHOSPHATE DECARBOXYLASE SGBH-RELATED"/>
    <property type="match status" value="1"/>
</dbReference>
<comment type="caution">
    <text evidence="4">The sequence shown here is derived from an EMBL/GenBank/DDBJ whole genome shotgun (WGS) entry which is preliminary data.</text>
</comment>
<dbReference type="InterPro" id="IPR001754">
    <property type="entry name" value="OMPdeCOase_dom"/>
</dbReference>
<organism evidence="4">
    <name type="scientific">bioreactor metagenome</name>
    <dbReference type="NCBI Taxonomy" id="1076179"/>
    <lineage>
        <taxon>unclassified sequences</taxon>
        <taxon>metagenomes</taxon>
        <taxon>ecological metagenomes</taxon>
    </lineage>
</organism>
<evidence type="ECO:0000313" key="4">
    <source>
        <dbReference type="EMBL" id="MPL87196.1"/>
    </source>
</evidence>
<dbReference type="CDD" id="cd16841">
    <property type="entry name" value="RraA_family"/>
    <property type="match status" value="1"/>
</dbReference>
<dbReference type="CDD" id="cd04726">
    <property type="entry name" value="KGPDC_HPS"/>
    <property type="match status" value="1"/>
</dbReference>
<dbReference type="Gene3D" id="3.20.20.70">
    <property type="entry name" value="Aldolase class I"/>
    <property type="match status" value="1"/>
</dbReference>
<protein>
    <submittedName>
        <fullName evidence="4">3-keto-L-gulonate-6-phosphate decarboxylase UlaD</fullName>
        <ecNumber evidence="4">4.1.1.85</ecNumber>
    </submittedName>
</protein>
<dbReference type="NCBIfam" id="NF005442">
    <property type="entry name" value="PRK07028.1"/>
    <property type="match status" value="1"/>
</dbReference>
<keyword evidence="2" id="KW-0119">Carbohydrate metabolism</keyword>
<name>A0A644V769_9ZZZZ</name>
<dbReference type="GO" id="GO:0033982">
    <property type="term" value="F:3-dehydro-L-gulonate-6-phosphate decarboxylase activity"/>
    <property type="evidence" value="ECO:0007669"/>
    <property type="project" value="UniProtKB-EC"/>
</dbReference>
<reference evidence="4" key="1">
    <citation type="submission" date="2019-08" db="EMBL/GenBank/DDBJ databases">
        <authorList>
            <person name="Kucharzyk K."/>
            <person name="Murdoch R.W."/>
            <person name="Higgins S."/>
            <person name="Loffler F."/>
        </authorList>
    </citation>
    <scope>NUCLEOTIDE SEQUENCE</scope>
</reference>
<gene>
    <name evidence="4" type="primary">ulaD_1</name>
    <name evidence="4" type="ORF">SDC9_33190</name>
</gene>
<sequence length="427" mass="45283">MQSPILQVALDVTELTRAQKIAEEALAGGADWIEIGTPLVKSEGMQAVRALRAQFPTVTLVADLKTSDTGGLEVEMAAKAGANIVCVLANTDNAVIMDALRGAALYGVEIMADMMNVSDVVTRARELAGLGVQIINAHVGIDQQMEGKDPLDLLDRLGDLPVKIAVAGGLNAESASKAAARGADIVIVGGSIIKAADVAKAARDVREAIDHPAEGTVVKTSLDDMIRELLEQVSAPNVTDALYRKGAMSGLCVQHAPKKMIGKAVTVQTFGGDWSKPVQAIDECRPGDVLVISNDKRTDIAPWGELATRSAGNKGIAGIVIDGAVRDWDDIVTLEIPVYATAIQPNAGEPKGFGEINAEISCCGQPVRPGDWLVGDQSGVVVIPRERAYEVARRSVEVHKTEIRVREEIRRGGTLGSLSQLLRWEKK</sequence>
<dbReference type="EC" id="4.1.1.85" evidence="4"/>
<dbReference type="SMART" id="SM00934">
    <property type="entry name" value="OMPdecase"/>
    <property type="match status" value="1"/>
</dbReference>
<proteinExistence type="predicted"/>
<dbReference type="AlphaFoldDB" id="A0A644V769"/>
<keyword evidence="1 4" id="KW-0456">Lyase</keyword>
<dbReference type="Pfam" id="PF03737">
    <property type="entry name" value="RraA-like"/>
    <property type="match status" value="1"/>
</dbReference>
<dbReference type="GO" id="GO:0004590">
    <property type="term" value="F:orotidine-5'-phosphate decarboxylase activity"/>
    <property type="evidence" value="ECO:0007669"/>
    <property type="project" value="InterPro"/>
</dbReference>
<dbReference type="InterPro" id="IPR005493">
    <property type="entry name" value="RraA/RraA-like"/>
</dbReference>
<dbReference type="InterPro" id="IPR017120">
    <property type="entry name" value="Bifunct_HPS/DMK_prd"/>
</dbReference>
<feature type="domain" description="Orotidine 5'-phosphate decarboxylase" evidence="3">
    <location>
        <begin position="5"/>
        <end position="205"/>
    </location>
</feature>
<dbReference type="SUPFAM" id="SSF89562">
    <property type="entry name" value="RraA-like"/>
    <property type="match status" value="1"/>
</dbReference>
<dbReference type="PANTHER" id="PTHR35039:SF3">
    <property type="entry name" value="3-KETO-L-GULONATE-6-PHOSPHATE DECARBOXYLASE SGBH-RELATED"/>
    <property type="match status" value="1"/>
</dbReference>
<dbReference type="GO" id="GO:0006207">
    <property type="term" value="P:'de novo' pyrimidine nucleobase biosynthetic process"/>
    <property type="evidence" value="ECO:0007669"/>
    <property type="project" value="InterPro"/>
</dbReference>
<dbReference type="PIRSF" id="PIRSF037137">
    <property type="entry name" value="HPS_DMK_prd"/>
    <property type="match status" value="1"/>
</dbReference>
<evidence type="ECO:0000256" key="1">
    <source>
        <dbReference type="ARBA" id="ARBA00023239"/>
    </source>
</evidence>
<evidence type="ECO:0000259" key="3">
    <source>
        <dbReference type="SMART" id="SM00934"/>
    </source>
</evidence>
<dbReference type="InterPro" id="IPR013785">
    <property type="entry name" value="Aldolase_TIM"/>
</dbReference>
<dbReference type="GO" id="GO:0019854">
    <property type="term" value="P:L-ascorbic acid catabolic process"/>
    <property type="evidence" value="ECO:0007669"/>
    <property type="project" value="TreeGrafter"/>
</dbReference>